<comment type="subcellular location">
    <subcellularLocation>
        <location evidence="1 6">Nucleus</location>
    </subcellularLocation>
</comment>
<dbReference type="GO" id="GO:0001228">
    <property type="term" value="F:DNA-binding transcription activator activity, RNA polymerase II-specific"/>
    <property type="evidence" value="ECO:0007669"/>
    <property type="project" value="TreeGrafter"/>
</dbReference>
<evidence type="ECO:0000256" key="1">
    <source>
        <dbReference type="ARBA" id="ARBA00004123"/>
    </source>
</evidence>
<keyword evidence="3 6" id="KW-0238">DNA-binding</keyword>
<reference evidence="8 9" key="1">
    <citation type="journal article" date="2013" name="Proc. Natl. Acad. Sci. U.S.A.">
        <title>The king cobra genome reveals dynamic gene evolution and adaptation in the snake venom system.</title>
        <authorList>
            <person name="Vonk F.J."/>
            <person name="Casewell N.R."/>
            <person name="Henkel C.V."/>
            <person name="Heimberg A.M."/>
            <person name="Jansen H.J."/>
            <person name="McCleary R.J."/>
            <person name="Kerkkamp H.M."/>
            <person name="Vos R.A."/>
            <person name="Guerreiro I."/>
            <person name="Calvete J.J."/>
            <person name="Wuster W."/>
            <person name="Woods A.E."/>
            <person name="Logan J.M."/>
            <person name="Harrison R.A."/>
            <person name="Castoe T.A."/>
            <person name="de Koning A.P."/>
            <person name="Pollock D.D."/>
            <person name="Yandell M."/>
            <person name="Calderon D."/>
            <person name="Renjifo C."/>
            <person name="Currier R.B."/>
            <person name="Salgado D."/>
            <person name="Pla D."/>
            <person name="Sanz L."/>
            <person name="Hyder A.S."/>
            <person name="Ribeiro J.M."/>
            <person name="Arntzen J.W."/>
            <person name="van den Thillart G.E."/>
            <person name="Boetzer M."/>
            <person name="Pirovano W."/>
            <person name="Dirks R.P."/>
            <person name="Spaink H.P."/>
            <person name="Duboule D."/>
            <person name="McGlinn E."/>
            <person name="Kini R.M."/>
            <person name="Richardson M.K."/>
        </authorList>
    </citation>
    <scope>NUCLEOTIDE SEQUENCE</scope>
    <source>
        <tissue evidence="8">Blood</tissue>
    </source>
</reference>
<protein>
    <submittedName>
        <fullName evidence="8">Grainyhead-like protein 3-like protein</fullName>
    </submittedName>
</protein>
<name>V8NUX7_OPHHA</name>
<dbReference type="GO" id="GO:0000978">
    <property type="term" value="F:RNA polymerase II cis-regulatory region sequence-specific DNA binding"/>
    <property type="evidence" value="ECO:0007669"/>
    <property type="project" value="TreeGrafter"/>
</dbReference>
<gene>
    <name evidence="8" type="primary">GRHL3</name>
    <name evidence="8" type="ORF">L345_08339</name>
</gene>
<evidence type="ECO:0000256" key="5">
    <source>
        <dbReference type="ARBA" id="ARBA00023242"/>
    </source>
</evidence>
<keyword evidence="9" id="KW-1185">Reference proteome</keyword>
<organism evidence="8 9">
    <name type="scientific">Ophiophagus hannah</name>
    <name type="common">King cobra</name>
    <name type="synonym">Naja hannah</name>
    <dbReference type="NCBI Taxonomy" id="8665"/>
    <lineage>
        <taxon>Eukaryota</taxon>
        <taxon>Metazoa</taxon>
        <taxon>Chordata</taxon>
        <taxon>Craniata</taxon>
        <taxon>Vertebrata</taxon>
        <taxon>Euteleostomi</taxon>
        <taxon>Lepidosauria</taxon>
        <taxon>Squamata</taxon>
        <taxon>Bifurcata</taxon>
        <taxon>Unidentata</taxon>
        <taxon>Episquamata</taxon>
        <taxon>Toxicofera</taxon>
        <taxon>Serpentes</taxon>
        <taxon>Colubroidea</taxon>
        <taxon>Elapidae</taxon>
        <taxon>Elapinae</taxon>
        <taxon>Ophiophagus</taxon>
    </lineage>
</organism>
<dbReference type="InterPro" id="IPR057520">
    <property type="entry name" value="GRHL1/CP2_C"/>
</dbReference>
<dbReference type="InterPro" id="IPR007604">
    <property type="entry name" value="CP2"/>
</dbReference>
<dbReference type="Pfam" id="PF25416">
    <property type="entry name" value="GRHL1_C"/>
    <property type="match status" value="1"/>
</dbReference>
<dbReference type="EMBL" id="AZIM01001736">
    <property type="protein sequence ID" value="ETE65885.1"/>
    <property type="molecule type" value="Genomic_DNA"/>
</dbReference>
<sequence length="529" mass="59828">MNEDEAWKSYLENPLTAATKAMMRVNGDDDSVAALSLLYDYYMVPKEKRILPAGTPGRSEVGKRHCHGMEYEPEISSFESSAQLMKLLAENVSVNQEYLDLPKKNGLAFEGISSPHKPPALPPGPSKLETNPENYMITSGDMYDNGSLNSLFDSIHVAPPQQRWQPDSTFKEDPEESLIFNDILKAEAPCSEGYSISDGKTDFEYTLGSPKAIHIKAGDSPMAYLNKGQFYPVTLRTVGDAKCLHLSSNKVKSVVMVVFDNEKIPMEQLKFWKHWHSRQPTAKQRVIDVADCKENFNTVQHIEEVAYNALSFVWNIAEEAKVFIGVNCLSTDFSSQKGVKGVPLNLQIDTYDYSTGTNRLVHRAVCQIKIFCLKSCLVSSFRSNEITYLKPQSDLETQPVLFIPNVHFSNLQRCATRSCPSFPDEFDPIAAKQAKEEDPQRVLLYVRRESEEVFDALMLKTPDLKGLRNAISEKYGLPEESIYKVYKKCKRGILVNMDNNIIQHYSNHMAFLLDVVEAEEKFQVTLKEL</sequence>
<feature type="domain" description="Grh/CP2 DB" evidence="7">
    <location>
        <begin position="199"/>
        <end position="445"/>
    </location>
</feature>
<dbReference type="OrthoDB" id="7680836at2759"/>
<evidence type="ECO:0000313" key="8">
    <source>
        <dbReference type="EMBL" id="ETE65885.1"/>
    </source>
</evidence>
<dbReference type="GO" id="GO:0005634">
    <property type="term" value="C:nucleus"/>
    <property type="evidence" value="ECO:0007669"/>
    <property type="project" value="UniProtKB-SubCell"/>
</dbReference>
<dbReference type="AlphaFoldDB" id="V8NUX7"/>
<evidence type="ECO:0000256" key="6">
    <source>
        <dbReference type="PROSITE-ProRule" id="PRU01313"/>
    </source>
</evidence>
<keyword evidence="4" id="KW-0804">Transcription</keyword>
<evidence type="ECO:0000259" key="7">
    <source>
        <dbReference type="PROSITE" id="PS51968"/>
    </source>
</evidence>
<keyword evidence="5 6" id="KW-0539">Nucleus</keyword>
<dbReference type="PANTHER" id="PTHR11037:SF6">
    <property type="entry name" value="GRAINYHEAD-LIKE PROTEIN 3 HOMOLOG"/>
    <property type="match status" value="1"/>
</dbReference>
<dbReference type="Pfam" id="PF04516">
    <property type="entry name" value="CP2"/>
    <property type="match status" value="1"/>
</dbReference>
<evidence type="ECO:0000313" key="9">
    <source>
        <dbReference type="Proteomes" id="UP000018936"/>
    </source>
</evidence>
<accession>V8NUX7</accession>
<dbReference type="PANTHER" id="PTHR11037">
    <property type="entry name" value="TRANSCRIPTION FACTOR CP2"/>
    <property type="match status" value="1"/>
</dbReference>
<evidence type="ECO:0000256" key="4">
    <source>
        <dbReference type="ARBA" id="ARBA00023163"/>
    </source>
</evidence>
<keyword evidence="2" id="KW-0805">Transcription regulation</keyword>
<dbReference type="PROSITE" id="PS51968">
    <property type="entry name" value="GRH_CP2_DB"/>
    <property type="match status" value="1"/>
</dbReference>
<evidence type="ECO:0000256" key="2">
    <source>
        <dbReference type="ARBA" id="ARBA00023015"/>
    </source>
</evidence>
<dbReference type="Proteomes" id="UP000018936">
    <property type="component" value="Unassembled WGS sequence"/>
</dbReference>
<proteinExistence type="predicted"/>
<evidence type="ECO:0000256" key="3">
    <source>
        <dbReference type="ARBA" id="ARBA00023125"/>
    </source>
</evidence>
<dbReference type="InterPro" id="IPR040167">
    <property type="entry name" value="TF_CP2-like"/>
</dbReference>
<comment type="caution">
    <text evidence="8">The sequence shown here is derived from an EMBL/GenBank/DDBJ whole genome shotgun (WGS) entry which is preliminary data.</text>
</comment>